<evidence type="ECO:0000313" key="1">
    <source>
        <dbReference type="EMBL" id="SVD71244.1"/>
    </source>
</evidence>
<name>A0A382XK79_9ZZZZ</name>
<dbReference type="EMBL" id="UINC01168284">
    <property type="protein sequence ID" value="SVD71244.1"/>
    <property type="molecule type" value="Genomic_DNA"/>
</dbReference>
<organism evidence="1">
    <name type="scientific">marine metagenome</name>
    <dbReference type="NCBI Taxonomy" id="408172"/>
    <lineage>
        <taxon>unclassified sequences</taxon>
        <taxon>metagenomes</taxon>
        <taxon>ecological metagenomes</taxon>
    </lineage>
</organism>
<feature type="non-terminal residue" evidence="1">
    <location>
        <position position="78"/>
    </location>
</feature>
<gene>
    <name evidence="1" type="ORF">METZ01_LOCUS424098</name>
</gene>
<accession>A0A382XK79</accession>
<protein>
    <submittedName>
        <fullName evidence="1">Uncharacterized protein</fullName>
    </submittedName>
</protein>
<proteinExistence type="predicted"/>
<reference evidence="1" key="1">
    <citation type="submission" date="2018-05" db="EMBL/GenBank/DDBJ databases">
        <authorList>
            <person name="Lanie J.A."/>
            <person name="Ng W.-L."/>
            <person name="Kazmierczak K.M."/>
            <person name="Andrzejewski T.M."/>
            <person name="Davidsen T.M."/>
            <person name="Wayne K.J."/>
            <person name="Tettelin H."/>
            <person name="Glass J.I."/>
            <person name="Rusch D."/>
            <person name="Podicherti R."/>
            <person name="Tsui H.-C.T."/>
            <person name="Winkler M.E."/>
        </authorList>
    </citation>
    <scope>NUCLEOTIDE SEQUENCE</scope>
</reference>
<sequence>MNKTALIDKIIKALRSELETYVRAANSSHEEATAEENRAENKYDTRGLEASYLATGQANKVMELEEAIGAFEDLKAKS</sequence>
<dbReference type="AlphaFoldDB" id="A0A382XK79"/>